<organism evidence="2 3">
    <name type="scientific">Pleurotus ostreatus</name>
    <name type="common">Oyster mushroom</name>
    <name type="synonym">White-rot fungus</name>
    <dbReference type="NCBI Taxonomy" id="5322"/>
    <lineage>
        <taxon>Eukaryota</taxon>
        <taxon>Fungi</taxon>
        <taxon>Dikarya</taxon>
        <taxon>Basidiomycota</taxon>
        <taxon>Agaricomycotina</taxon>
        <taxon>Agaricomycetes</taxon>
        <taxon>Agaricomycetidae</taxon>
        <taxon>Agaricales</taxon>
        <taxon>Pleurotineae</taxon>
        <taxon>Pleurotaceae</taxon>
        <taxon>Pleurotus</taxon>
    </lineage>
</organism>
<evidence type="ECO:0000313" key="2">
    <source>
        <dbReference type="EMBL" id="KAF7416227.1"/>
    </source>
</evidence>
<dbReference type="RefSeq" id="XP_036625774.1">
    <property type="nucleotide sequence ID" value="XM_036772128.1"/>
</dbReference>
<evidence type="ECO:0000313" key="3">
    <source>
        <dbReference type="Proteomes" id="UP000623687"/>
    </source>
</evidence>
<sequence length="345" mass="38614">MGKKDTRKTASSSNPQPTSTPVAGEKPKKLTARELLLKAFDALPVLDNLRAKASGSKDAEMLAYIERYITTQKEADKASSPFGFSSVKGPMLEELGIRQAEFNFDLETLQTIASSRGISVRFDEDLRYLKMSGLSTKEQLSSIMTVNYLLESMYNAPPGSEDVDEPRYPKISPELAIPPGTHVNKDNGMQYTFHGAADYLVFLVDKDCILQGVDIDTLLKLKRYSNGSLVIVEVKNPANVFTPGHIAEAVAQVATASLHTGQDHRFIMTDSQEWRFCIYRQEEKIYYMSHSLSVLTHGNKAILTALDEWVWDANLVNSPHQLWNYRTTSKDQVLGTRLQIGETRE</sequence>
<comment type="caution">
    <text evidence="2">The sequence shown here is derived from an EMBL/GenBank/DDBJ whole genome shotgun (WGS) entry which is preliminary data.</text>
</comment>
<dbReference type="Proteomes" id="UP000623687">
    <property type="component" value="Unassembled WGS sequence"/>
</dbReference>
<dbReference type="AlphaFoldDB" id="A0A8H6ZNL0"/>
<reference evidence="2" key="1">
    <citation type="submission" date="2019-07" db="EMBL/GenBank/DDBJ databases">
        <authorList>
            <person name="Palmer J.M."/>
        </authorList>
    </citation>
    <scope>NUCLEOTIDE SEQUENCE</scope>
    <source>
        <strain evidence="2">PC9</strain>
    </source>
</reference>
<feature type="compositionally biased region" description="Polar residues" evidence="1">
    <location>
        <begin position="9"/>
        <end position="21"/>
    </location>
</feature>
<feature type="region of interest" description="Disordered" evidence="1">
    <location>
        <begin position="1"/>
        <end position="28"/>
    </location>
</feature>
<name>A0A8H6ZNL0_PLEOS</name>
<keyword evidence="3" id="KW-1185">Reference proteome</keyword>
<protein>
    <submittedName>
        <fullName evidence="2">Uncharacterized protein</fullName>
    </submittedName>
</protein>
<dbReference type="GeneID" id="59372333"/>
<gene>
    <name evidence="2" type="ORF">PC9H_002492</name>
</gene>
<proteinExistence type="predicted"/>
<dbReference type="EMBL" id="JACETU010000011">
    <property type="protein sequence ID" value="KAF7416227.1"/>
    <property type="molecule type" value="Genomic_DNA"/>
</dbReference>
<accession>A0A8H6ZNL0</accession>
<evidence type="ECO:0000256" key="1">
    <source>
        <dbReference type="SAM" id="MobiDB-lite"/>
    </source>
</evidence>
<dbReference type="VEuPathDB" id="FungiDB:PC9H_002492"/>